<reference evidence="8" key="2">
    <citation type="journal article" date="2007" name="Science">
        <title>Draft genome sequence of the sexually transmitted pathogen Trichomonas vaginalis.</title>
        <authorList>
            <person name="Carlton J.M."/>
            <person name="Hirt R.P."/>
            <person name="Silva J.C."/>
            <person name="Delcher A.L."/>
            <person name="Schatz M."/>
            <person name="Zhao Q."/>
            <person name="Wortman J.R."/>
            <person name="Bidwell S.L."/>
            <person name="Alsmark U.C.M."/>
            <person name="Besteiro S."/>
            <person name="Sicheritz-Ponten T."/>
            <person name="Noel C.J."/>
            <person name="Dacks J.B."/>
            <person name="Foster P.G."/>
            <person name="Simillion C."/>
            <person name="Van de Peer Y."/>
            <person name="Miranda-Saavedra D."/>
            <person name="Barton G.J."/>
            <person name="Westrop G.D."/>
            <person name="Mueller S."/>
            <person name="Dessi D."/>
            <person name="Fiori P.L."/>
            <person name="Ren Q."/>
            <person name="Paulsen I."/>
            <person name="Zhang H."/>
            <person name="Bastida-Corcuera F.D."/>
            <person name="Simoes-Barbosa A."/>
            <person name="Brown M.T."/>
            <person name="Hayes R.D."/>
            <person name="Mukherjee M."/>
            <person name="Okumura C.Y."/>
            <person name="Schneider R."/>
            <person name="Smith A.J."/>
            <person name="Vanacova S."/>
            <person name="Villalvazo M."/>
            <person name="Haas B.J."/>
            <person name="Pertea M."/>
            <person name="Feldblyum T.V."/>
            <person name="Utterback T.R."/>
            <person name="Shu C.L."/>
            <person name="Osoegawa K."/>
            <person name="de Jong P.J."/>
            <person name="Hrdy I."/>
            <person name="Horvathova L."/>
            <person name="Zubacova Z."/>
            <person name="Dolezal P."/>
            <person name="Malik S.B."/>
            <person name="Logsdon J.M. Jr."/>
            <person name="Henze K."/>
            <person name="Gupta A."/>
            <person name="Wang C.C."/>
            <person name="Dunne R.L."/>
            <person name="Upcroft J.A."/>
            <person name="Upcroft P."/>
            <person name="White O."/>
            <person name="Salzberg S.L."/>
            <person name="Tang P."/>
            <person name="Chiu C.-H."/>
            <person name="Lee Y.-S."/>
            <person name="Embley T.M."/>
            <person name="Coombs G.H."/>
            <person name="Mottram J.C."/>
            <person name="Tachezy J."/>
            <person name="Fraser-Liggett C.M."/>
            <person name="Johnson P.J."/>
        </authorList>
    </citation>
    <scope>NUCLEOTIDE SEQUENCE [LARGE SCALE GENOMIC DNA]</scope>
    <source>
        <strain evidence="8">G3</strain>
    </source>
</reference>
<dbReference type="Proteomes" id="UP000001542">
    <property type="component" value="Unassembled WGS sequence"/>
</dbReference>
<dbReference type="PIRSF" id="PIRSF016325">
    <property type="entry name" value="Phstyr_phstse_ac"/>
    <property type="match status" value="1"/>
</dbReference>
<comment type="similarity">
    <text evidence="3 7">Belongs to the PTPA-type PPIase family.</text>
</comment>
<dbReference type="STRING" id="5722.A2ENV5"/>
<evidence type="ECO:0000256" key="1">
    <source>
        <dbReference type="ARBA" id="ARBA00000971"/>
    </source>
</evidence>
<dbReference type="VEuPathDB" id="TrichDB:TVAG_216210"/>
<dbReference type="VEuPathDB" id="TrichDB:TVAGG3_0249330"/>
<organism evidence="8 9">
    <name type="scientific">Trichomonas vaginalis (strain ATCC PRA-98 / G3)</name>
    <dbReference type="NCBI Taxonomy" id="412133"/>
    <lineage>
        <taxon>Eukaryota</taxon>
        <taxon>Metamonada</taxon>
        <taxon>Parabasalia</taxon>
        <taxon>Trichomonadida</taxon>
        <taxon>Trichomonadidae</taxon>
        <taxon>Trichomonas</taxon>
    </lineage>
</organism>
<keyword evidence="5 7" id="KW-0697">Rotamase</keyword>
<comment type="function">
    <text evidence="7">PPIases accelerate the folding of proteins. It catalyzes the cis-trans isomerization of proline imidic peptide bonds in oligopeptides.</text>
</comment>
<dbReference type="FunCoup" id="A2ENV5">
    <property type="interactions" value="295"/>
</dbReference>
<keyword evidence="9" id="KW-1185">Reference proteome</keyword>
<dbReference type="EC" id="5.2.1.8" evidence="7"/>
<dbReference type="GO" id="GO:0000159">
    <property type="term" value="C:protein phosphatase type 2A complex"/>
    <property type="evidence" value="ECO:0000318"/>
    <property type="project" value="GO_Central"/>
</dbReference>
<comment type="subcellular location">
    <subcellularLocation>
        <location evidence="2 7">Cytoplasm</location>
    </subcellularLocation>
</comment>
<dbReference type="PANTHER" id="PTHR10012">
    <property type="entry name" value="SERINE/THREONINE-PROTEIN PHOSPHATASE 2A REGULATORY SUBUNIT B"/>
    <property type="match status" value="1"/>
</dbReference>
<evidence type="ECO:0000256" key="6">
    <source>
        <dbReference type="ARBA" id="ARBA00023235"/>
    </source>
</evidence>
<dbReference type="OMA" id="SWIKINA"/>
<dbReference type="InterPro" id="IPR043170">
    <property type="entry name" value="PTPA_C_lid"/>
</dbReference>
<dbReference type="EMBL" id="DS113443">
    <property type="protein sequence ID" value="EAY05645.1"/>
    <property type="molecule type" value="Genomic_DNA"/>
</dbReference>
<dbReference type="GO" id="GO:0005634">
    <property type="term" value="C:nucleus"/>
    <property type="evidence" value="ECO:0000318"/>
    <property type="project" value="GO_Central"/>
</dbReference>
<name>A2ENV5_TRIV3</name>
<dbReference type="Gene3D" id="1.20.120.1150">
    <property type="match status" value="1"/>
</dbReference>
<evidence type="ECO:0000256" key="2">
    <source>
        <dbReference type="ARBA" id="ARBA00004496"/>
    </source>
</evidence>
<evidence type="ECO:0000256" key="5">
    <source>
        <dbReference type="ARBA" id="ARBA00023110"/>
    </source>
</evidence>
<protein>
    <recommendedName>
        <fullName evidence="7">Serine/threonine-protein phosphatase 2A activator</fullName>
        <ecNumber evidence="7">5.2.1.8</ecNumber>
    </recommendedName>
    <alternativeName>
        <fullName evidence="7">Phosphotyrosyl phosphatase activator</fullName>
    </alternativeName>
</protein>
<evidence type="ECO:0000313" key="9">
    <source>
        <dbReference type="Proteomes" id="UP000001542"/>
    </source>
</evidence>
<dbReference type="Pfam" id="PF03095">
    <property type="entry name" value="PTPA"/>
    <property type="match status" value="1"/>
</dbReference>
<accession>A2ENV5</accession>
<keyword evidence="6 7" id="KW-0413">Isomerase</keyword>
<sequence>MATGFPGRGGRVEIQDSNDVLSLCQMKKMICNDHDIEPWTMSPAYAQICNVLQQLAEAVKSKPRSHQHVVNPIIGKILDTFKILHQYLIEIEPLKTPMRFGNRAYRTWLTKVYDNRKEILKEISDNPDVWDYYCQSFGSWTRIDYGTGHEFNFLAFIASLFALGIVQPEDSEAIVFDVFWAYWDLVVAVQERYHQEPAGSHGSWGLDDYVFLPFLFGASQLIDHPEITPANVIDPVIAKAYVADYSYCKWIDYIYKVKKGAFAEHSRMLYSLRNVPHFTKLTGGMFKMYKGEVMDRFLVVQHFRFGEVLKWE</sequence>
<dbReference type="GO" id="GO:0003755">
    <property type="term" value="F:peptidyl-prolyl cis-trans isomerase activity"/>
    <property type="evidence" value="ECO:0000318"/>
    <property type="project" value="GO_Central"/>
</dbReference>
<dbReference type="GO" id="GO:0007052">
    <property type="term" value="P:mitotic spindle organization"/>
    <property type="evidence" value="ECO:0000318"/>
    <property type="project" value="GO_Central"/>
</dbReference>
<evidence type="ECO:0000313" key="8">
    <source>
        <dbReference type="EMBL" id="EAY05645.1"/>
    </source>
</evidence>
<dbReference type="GO" id="GO:0005737">
    <property type="term" value="C:cytoplasm"/>
    <property type="evidence" value="ECO:0000318"/>
    <property type="project" value="GO_Central"/>
</dbReference>
<gene>
    <name evidence="8" type="ORF">TVAG_216210</name>
</gene>
<dbReference type="eggNOG" id="KOG2867">
    <property type="taxonomic scope" value="Eukaryota"/>
</dbReference>
<comment type="catalytic activity">
    <reaction evidence="1 7">
        <text>[protein]-peptidylproline (omega=180) = [protein]-peptidylproline (omega=0)</text>
        <dbReference type="Rhea" id="RHEA:16237"/>
        <dbReference type="Rhea" id="RHEA-COMP:10747"/>
        <dbReference type="Rhea" id="RHEA-COMP:10748"/>
        <dbReference type="ChEBI" id="CHEBI:83833"/>
        <dbReference type="ChEBI" id="CHEBI:83834"/>
        <dbReference type="EC" id="5.2.1.8"/>
    </reaction>
</comment>
<dbReference type="KEGG" id="tva:4763514"/>
<dbReference type="InterPro" id="IPR037218">
    <property type="entry name" value="PTPA_sf"/>
</dbReference>
<proteinExistence type="inferred from homology"/>
<reference evidence="8" key="1">
    <citation type="submission" date="2006-10" db="EMBL/GenBank/DDBJ databases">
        <authorList>
            <person name="Amadeo P."/>
            <person name="Zhao Q."/>
            <person name="Wortman J."/>
            <person name="Fraser-Liggett C."/>
            <person name="Carlton J."/>
        </authorList>
    </citation>
    <scope>NUCLEOTIDE SEQUENCE</scope>
    <source>
        <strain evidence="8">G3</strain>
    </source>
</reference>
<dbReference type="FunFam" id="1.20.120.1150:FF:000002">
    <property type="entry name" value="Serine/threonine-protein phosphatase 2A activator"/>
    <property type="match status" value="1"/>
</dbReference>
<dbReference type="SMR" id="A2ENV5"/>
<evidence type="ECO:0000256" key="3">
    <source>
        <dbReference type="ARBA" id="ARBA00011019"/>
    </source>
</evidence>
<dbReference type="InParanoid" id="A2ENV5"/>
<dbReference type="RefSeq" id="XP_001317868.1">
    <property type="nucleotide sequence ID" value="XM_001317833.1"/>
</dbReference>
<dbReference type="OrthoDB" id="16120at2759"/>
<dbReference type="InterPro" id="IPR004327">
    <property type="entry name" value="Phstyr_phstse_ac"/>
</dbReference>
<dbReference type="PANTHER" id="PTHR10012:SF0">
    <property type="entry name" value="SERINE_THREONINE-PROTEIN PHOSPHATASE 2A ACTIVATOR"/>
    <property type="match status" value="1"/>
</dbReference>
<dbReference type="GO" id="GO:0008160">
    <property type="term" value="F:protein tyrosine phosphatase activator activity"/>
    <property type="evidence" value="ECO:0000318"/>
    <property type="project" value="GO_Central"/>
</dbReference>
<evidence type="ECO:0000256" key="4">
    <source>
        <dbReference type="ARBA" id="ARBA00022490"/>
    </source>
</evidence>
<evidence type="ECO:0000256" key="7">
    <source>
        <dbReference type="RuleBase" id="RU361210"/>
    </source>
</evidence>
<keyword evidence="4 7" id="KW-0963">Cytoplasm</keyword>
<dbReference type="SUPFAM" id="SSF140984">
    <property type="entry name" value="PTPA-like"/>
    <property type="match status" value="1"/>
</dbReference>
<dbReference type="AlphaFoldDB" id="A2ENV5"/>